<evidence type="ECO:0000313" key="2">
    <source>
        <dbReference type="Proteomes" id="UP000799771"/>
    </source>
</evidence>
<gene>
    <name evidence="1" type="ORF">P153DRAFT_398555</name>
</gene>
<proteinExistence type="predicted"/>
<sequence>MPPSASHQMAFLSSLQAMNGMLTKQAFWPPITILLALGLPEEGPSLPYRGQHGCTEGEAKREVLLAATEDFPDTWCIAIYRS</sequence>
<dbReference type="GeneID" id="54412088"/>
<name>A0A6A6A964_9PLEO</name>
<reference evidence="1" key="1">
    <citation type="journal article" date="2020" name="Stud. Mycol.">
        <title>101 Dothideomycetes genomes: a test case for predicting lifestyles and emergence of pathogens.</title>
        <authorList>
            <person name="Haridas S."/>
            <person name="Albert R."/>
            <person name="Binder M."/>
            <person name="Bloem J."/>
            <person name="Labutti K."/>
            <person name="Salamov A."/>
            <person name="Andreopoulos B."/>
            <person name="Baker S."/>
            <person name="Barry K."/>
            <person name="Bills G."/>
            <person name="Bluhm B."/>
            <person name="Cannon C."/>
            <person name="Castanera R."/>
            <person name="Culley D."/>
            <person name="Daum C."/>
            <person name="Ezra D."/>
            <person name="Gonzalez J."/>
            <person name="Henrissat B."/>
            <person name="Kuo A."/>
            <person name="Liang C."/>
            <person name="Lipzen A."/>
            <person name="Lutzoni F."/>
            <person name="Magnuson J."/>
            <person name="Mondo S."/>
            <person name="Nolan M."/>
            <person name="Ohm R."/>
            <person name="Pangilinan J."/>
            <person name="Park H.-J."/>
            <person name="Ramirez L."/>
            <person name="Alfaro M."/>
            <person name="Sun H."/>
            <person name="Tritt A."/>
            <person name="Yoshinaga Y."/>
            <person name="Zwiers L.-H."/>
            <person name="Turgeon B."/>
            <person name="Goodwin S."/>
            <person name="Spatafora J."/>
            <person name="Crous P."/>
            <person name="Grigoriev I."/>
        </authorList>
    </citation>
    <scope>NUCLEOTIDE SEQUENCE</scope>
    <source>
        <strain evidence="1">CBS 119687</strain>
    </source>
</reference>
<dbReference type="RefSeq" id="XP_033521590.1">
    <property type="nucleotide sequence ID" value="XM_033671656.1"/>
</dbReference>
<protein>
    <submittedName>
        <fullName evidence="1">Uncharacterized protein</fullName>
    </submittedName>
</protein>
<accession>A0A6A6A964</accession>
<dbReference type="Proteomes" id="UP000799771">
    <property type="component" value="Unassembled WGS sequence"/>
</dbReference>
<dbReference type="AlphaFoldDB" id="A0A6A6A964"/>
<evidence type="ECO:0000313" key="1">
    <source>
        <dbReference type="EMBL" id="KAF2127201.1"/>
    </source>
</evidence>
<organism evidence="1 2">
    <name type="scientific">Dothidotthia symphoricarpi CBS 119687</name>
    <dbReference type="NCBI Taxonomy" id="1392245"/>
    <lineage>
        <taxon>Eukaryota</taxon>
        <taxon>Fungi</taxon>
        <taxon>Dikarya</taxon>
        <taxon>Ascomycota</taxon>
        <taxon>Pezizomycotina</taxon>
        <taxon>Dothideomycetes</taxon>
        <taxon>Pleosporomycetidae</taxon>
        <taxon>Pleosporales</taxon>
        <taxon>Dothidotthiaceae</taxon>
        <taxon>Dothidotthia</taxon>
    </lineage>
</organism>
<keyword evidence="2" id="KW-1185">Reference proteome</keyword>
<dbReference type="EMBL" id="ML977511">
    <property type="protein sequence ID" value="KAF2127201.1"/>
    <property type="molecule type" value="Genomic_DNA"/>
</dbReference>